<keyword evidence="5" id="KW-0547">Nucleotide-binding</keyword>
<evidence type="ECO:0000256" key="2">
    <source>
        <dbReference type="ARBA" id="ARBA00012438"/>
    </source>
</evidence>
<accession>A0ABP7AN23</accession>
<evidence type="ECO:0000256" key="4">
    <source>
        <dbReference type="ARBA" id="ARBA00022679"/>
    </source>
</evidence>
<dbReference type="PANTHER" id="PTHR24421">
    <property type="entry name" value="NITRATE/NITRITE SENSOR PROTEIN NARX-RELATED"/>
    <property type="match status" value="1"/>
</dbReference>
<keyword evidence="8" id="KW-0902">Two-component regulatory system</keyword>
<proteinExistence type="predicted"/>
<feature type="domain" description="Signal transduction histidine kinase subgroup 3 dimerisation and phosphoacceptor" evidence="10">
    <location>
        <begin position="198"/>
        <end position="263"/>
    </location>
</feature>
<dbReference type="SUPFAM" id="SSF55874">
    <property type="entry name" value="ATPase domain of HSP90 chaperone/DNA topoisomerase II/histidine kinase"/>
    <property type="match status" value="1"/>
</dbReference>
<dbReference type="CDD" id="cd16917">
    <property type="entry name" value="HATPase_UhpB-NarQ-NarX-like"/>
    <property type="match status" value="1"/>
</dbReference>
<dbReference type="GO" id="GO:0016301">
    <property type="term" value="F:kinase activity"/>
    <property type="evidence" value="ECO:0007669"/>
    <property type="project" value="UniProtKB-KW"/>
</dbReference>
<evidence type="ECO:0000256" key="5">
    <source>
        <dbReference type="ARBA" id="ARBA00022741"/>
    </source>
</evidence>
<dbReference type="SUPFAM" id="SSF82866">
    <property type="entry name" value="Multidrug efflux transporter AcrB transmembrane domain"/>
    <property type="match status" value="1"/>
</dbReference>
<evidence type="ECO:0000256" key="3">
    <source>
        <dbReference type="ARBA" id="ARBA00022553"/>
    </source>
</evidence>
<comment type="caution">
    <text evidence="11">The sequence shown here is derived from an EMBL/GenBank/DDBJ whole genome shotgun (WGS) entry which is preliminary data.</text>
</comment>
<feature type="transmembrane region" description="Helical" evidence="9">
    <location>
        <begin position="52"/>
        <end position="73"/>
    </location>
</feature>
<name>A0ABP7AN23_9MICO</name>
<dbReference type="InterPro" id="IPR036890">
    <property type="entry name" value="HATPase_C_sf"/>
</dbReference>
<evidence type="ECO:0000256" key="6">
    <source>
        <dbReference type="ARBA" id="ARBA00022777"/>
    </source>
</evidence>
<dbReference type="Pfam" id="PF07730">
    <property type="entry name" value="HisKA_3"/>
    <property type="match status" value="1"/>
</dbReference>
<dbReference type="PANTHER" id="PTHR24421:SF10">
    <property type="entry name" value="NITRATE_NITRITE SENSOR PROTEIN NARQ"/>
    <property type="match status" value="1"/>
</dbReference>
<keyword evidence="4" id="KW-0808">Transferase</keyword>
<evidence type="ECO:0000313" key="12">
    <source>
        <dbReference type="Proteomes" id="UP001501697"/>
    </source>
</evidence>
<keyword evidence="12" id="KW-1185">Reference proteome</keyword>
<dbReference type="Gene3D" id="3.30.565.10">
    <property type="entry name" value="Histidine kinase-like ATPase, C-terminal domain"/>
    <property type="match status" value="1"/>
</dbReference>
<keyword evidence="9" id="KW-1133">Transmembrane helix</keyword>
<dbReference type="EMBL" id="BAAAYU010000005">
    <property type="protein sequence ID" value="GAA3636609.1"/>
    <property type="molecule type" value="Genomic_DNA"/>
</dbReference>
<keyword evidence="9" id="KW-0472">Membrane</keyword>
<reference evidence="12" key="1">
    <citation type="journal article" date="2019" name="Int. J. Syst. Evol. Microbiol.">
        <title>The Global Catalogue of Microorganisms (GCM) 10K type strain sequencing project: providing services to taxonomists for standard genome sequencing and annotation.</title>
        <authorList>
            <consortium name="The Broad Institute Genomics Platform"/>
            <consortium name="The Broad Institute Genome Sequencing Center for Infectious Disease"/>
            <person name="Wu L."/>
            <person name="Ma J."/>
        </authorList>
    </citation>
    <scope>NUCLEOTIDE SEQUENCE [LARGE SCALE GENOMIC DNA]</scope>
    <source>
        <strain evidence="12">JCM 16544</strain>
    </source>
</reference>
<dbReference type="InterPro" id="IPR011712">
    <property type="entry name" value="Sig_transdc_His_kin_sub3_dim/P"/>
</dbReference>
<comment type="catalytic activity">
    <reaction evidence="1">
        <text>ATP + protein L-histidine = ADP + protein N-phospho-L-histidine.</text>
        <dbReference type="EC" id="2.7.13.3"/>
    </reaction>
</comment>
<sequence length="402" mass="42316">MRSRRQTGRMTVPDGETMLTDPQPRLPAWLADIIIIALMVVLSVVRDPGEMILVPDAATITLVALAAAALLFRRRWPIPILGVEVALYGIAAAFATLAPAIAFAVAVAIFAVTNRRPRKVGVIVTLIAVGLVIGLGLLAWQGGPTDPRLVQFALTAIVGSALGDATRSRREYIAAITDRAERAERTREAEARRRVSEERLRIARDLHDAVAHQISVISLNAGVASAAIDARPDKAKESLAAIRSASRTVLGEIGGLLEVLRADDNDATAPGPNLAQLDDLTRRFTEAGLEVSVRIQGDLSRADGAVGLVAYRVIQEALTNAHKHGAEDRAHILLSVDDEALTTVVTNPIAAAIDASAAPGSRLGLAGMRERVATVHGSVETGPAAGGWRVAARLPLTEGGSA</sequence>
<evidence type="ECO:0000259" key="10">
    <source>
        <dbReference type="Pfam" id="PF07730"/>
    </source>
</evidence>
<organism evidence="11 12">
    <name type="scientific">Microbacterium awajiense</name>
    <dbReference type="NCBI Taxonomy" id="415214"/>
    <lineage>
        <taxon>Bacteria</taxon>
        <taxon>Bacillati</taxon>
        <taxon>Actinomycetota</taxon>
        <taxon>Actinomycetes</taxon>
        <taxon>Micrococcales</taxon>
        <taxon>Microbacteriaceae</taxon>
        <taxon>Microbacterium</taxon>
    </lineage>
</organism>
<evidence type="ECO:0000313" key="11">
    <source>
        <dbReference type="EMBL" id="GAA3636609.1"/>
    </source>
</evidence>
<evidence type="ECO:0000256" key="8">
    <source>
        <dbReference type="ARBA" id="ARBA00023012"/>
    </source>
</evidence>
<keyword evidence="9" id="KW-0812">Transmembrane</keyword>
<protein>
    <recommendedName>
        <fullName evidence="2">histidine kinase</fullName>
        <ecNumber evidence="2">2.7.13.3</ecNumber>
    </recommendedName>
</protein>
<evidence type="ECO:0000256" key="9">
    <source>
        <dbReference type="SAM" id="Phobius"/>
    </source>
</evidence>
<keyword evidence="6 11" id="KW-0418">Kinase</keyword>
<dbReference type="Proteomes" id="UP001501697">
    <property type="component" value="Unassembled WGS sequence"/>
</dbReference>
<feature type="transmembrane region" description="Helical" evidence="9">
    <location>
        <begin position="120"/>
        <end position="140"/>
    </location>
</feature>
<dbReference type="Gene3D" id="1.20.5.1930">
    <property type="match status" value="1"/>
</dbReference>
<feature type="transmembrane region" description="Helical" evidence="9">
    <location>
        <begin position="26"/>
        <end position="45"/>
    </location>
</feature>
<dbReference type="EC" id="2.7.13.3" evidence="2"/>
<keyword evidence="7" id="KW-0067">ATP-binding</keyword>
<evidence type="ECO:0000256" key="7">
    <source>
        <dbReference type="ARBA" id="ARBA00022840"/>
    </source>
</evidence>
<evidence type="ECO:0000256" key="1">
    <source>
        <dbReference type="ARBA" id="ARBA00000085"/>
    </source>
</evidence>
<feature type="transmembrane region" description="Helical" evidence="9">
    <location>
        <begin position="85"/>
        <end position="113"/>
    </location>
</feature>
<dbReference type="InterPro" id="IPR050482">
    <property type="entry name" value="Sensor_HK_TwoCompSys"/>
</dbReference>
<gene>
    <name evidence="11" type="ORF">GCM10022200_19950</name>
</gene>
<keyword evidence="3" id="KW-0597">Phosphoprotein</keyword>